<evidence type="ECO:0000256" key="1">
    <source>
        <dbReference type="ARBA" id="ARBA00008891"/>
    </source>
</evidence>
<dbReference type="GO" id="GO:0042545">
    <property type="term" value="P:cell wall modification"/>
    <property type="evidence" value="ECO:0007669"/>
    <property type="project" value="UniProtKB-UniRule"/>
</dbReference>
<feature type="domain" description="Pectinesterase catalytic" evidence="6">
    <location>
        <begin position="23"/>
        <end position="297"/>
    </location>
</feature>
<comment type="caution">
    <text evidence="7">The sequence shown here is derived from an EMBL/GenBank/DDBJ whole genome shotgun (WGS) entry which is preliminary data.</text>
</comment>
<dbReference type="InterPro" id="IPR012334">
    <property type="entry name" value="Pectin_lyas_fold"/>
</dbReference>
<gene>
    <name evidence="7" type="ORF">EFA69_19680</name>
</gene>
<dbReference type="EMBL" id="RJJE01000017">
    <property type="protein sequence ID" value="RNI28283.1"/>
    <property type="molecule type" value="Genomic_DNA"/>
</dbReference>
<evidence type="ECO:0000259" key="6">
    <source>
        <dbReference type="Pfam" id="PF01095"/>
    </source>
</evidence>
<comment type="similarity">
    <text evidence="1">Belongs to the pectinesterase family.</text>
</comment>
<dbReference type="FunFam" id="2.160.20.10:FF:000052">
    <property type="entry name" value="Pectinesterase"/>
    <property type="match status" value="1"/>
</dbReference>
<dbReference type="PANTHER" id="PTHR31321">
    <property type="entry name" value="ACYL-COA THIOESTER HYDROLASE YBHC-RELATED"/>
    <property type="match status" value="1"/>
</dbReference>
<evidence type="ECO:0000313" key="8">
    <source>
        <dbReference type="Proteomes" id="UP000271010"/>
    </source>
</evidence>
<dbReference type="UniPathway" id="UPA00545">
    <property type="reaction ID" value="UER00823"/>
</dbReference>
<comment type="catalytic activity">
    <reaction evidence="5">
        <text>[(1-&gt;4)-alpha-D-galacturonosyl methyl ester](n) + n H2O = [(1-&gt;4)-alpha-D-galacturonosyl](n) + n methanol + n H(+)</text>
        <dbReference type="Rhea" id="RHEA:22380"/>
        <dbReference type="Rhea" id="RHEA-COMP:14570"/>
        <dbReference type="Rhea" id="RHEA-COMP:14573"/>
        <dbReference type="ChEBI" id="CHEBI:15377"/>
        <dbReference type="ChEBI" id="CHEBI:15378"/>
        <dbReference type="ChEBI" id="CHEBI:17790"/>
        <dbReference type="ChEBI" id="CHEBI:140522"/>
        <dbReference type="ChEBI" id="CHEBI:140523"/>
        <dbReference type="EC" id="3.1.1.11"/>
    </reaction>
</comment>
<dbReference type="RefSeq" id="WP_123134751.1">
    <property type="nucleotide sequence ID" value="NZ_JBHMAD010000005.1"/>
</dbReference>
<keyword evidence="5" id="KW-0732">Signal</keyword>
<dbReference type="GO" id="GO:0009279">
    <property type="term" value="C:cell outer membrane"/>
    <property type="evidence" value="ECO:0007669"/>
    <property type="project" value="TreeGrafter"/>
</dbReference>
<dbReference type="Gene3D" id="2.160.20.10">
    <property type="entry name" value="Single-stranded right-handed beta-helix, Pectin lyase-like"/>
    <property type="match status" value="1"/>
</dbReference>
<evidence type="ECO:0000256" key="3">
    <source>
        <dbReference type="ARBA" id="ARBA00023085"/>
    </source>
</evidence>
<dbReference type="PROSITE" id="PS00503">
    <property type="entry name" value="PECTINESTERASE_2"/>
    <property type="match status" value="1"/>
</dbReference>
<evidence type="ECO:0000256" key="2">
    <source>
        <dbReference type="ARBA" id="ARBA00022801"/>
    </source>
</evidence>
<dbReference type="SUPFAM" id="SSF51126">
    <property type="entry name" value="Pectin lyase-like"/>
    <property type="match status" value="1"/>
</dbReference>
<dbReference type="Pfam" id="PF01095">
    <property type="entry name" value="Pectinesterase"/>
    <property type="match status" value="1"/>
</dbReference>
<dbReference type="InterPro" id="IPR000070">
    <property type="entry name" value="Pectinesterase_cat"/>
</dbReference>
<sequence>MKWIAVLVLSLAGFLAQAQQQKLVVAQDGSGDYTSIQAAVDAIPAFPSERMEIQIRNGVYKEKLVISSWKTKVSFIGEDRDKTIIVWDDYSGKGNINTFTSYTVLVQGNEFRAQNLTFENSAGPVGQAVALHVEADRCVFTNCRIVGNQDTLYAGVDNSRQYYQNCYIEGTTDFIFGPATAFFENCTIHCKKNSYITAASTPQGQPYGFVFLNCTVTGIPEAPKVYLGRPWRPFAQTVFLNSTLGAHIRPEGWHNWSKPEAEKTTFYAEYNSTGPGAAPEKRVAWSKQLKKKEAKKLAKPEVVLAGQDHWNPKK</sequence>
<feature type="signal peptide" evidence="5">
    <location>
        <begin position="1"/>
        <end position="18"/>
    </location>
</feature>
<evidence type="ECO:0000256" key="5">
    <source>
        <dbReference type="RuleBase" id="RU000589"/>
    </source>
</evidence>
<name>A0A3M9MTQ5_9BACT</name>
<organism evidence="7 8">
    <name type="scientific">Rufibacter immobilis</name>
    <dbReference type="NCBI Taxonomy" id="1348778"/>
    <lineage>
        <taxon>Bacteria</taxon>
        <taxon>Pseudomonadati</taxon>
        <taxon>Bacteroidota</taxon>
        <taxon>Cytophagia</taxon>
        <taxon>Cytophagales</taxon>
        <taxon>Hymenobacteraceae</taxon>
        <taxon>Rufibacter</taxon>
    </lineage>
</organism>
<dbReference type="Proteomes" id="UP000271010">
    <property type="component" value="Unassembled WGS sequence"/>
</dbReference>
<feature type="chain" id="PRO_5017855209" description="Pectinesterase" evidence="5">
    <location>
        <begin position="19"/>
        <end position="314"/>
    </location>
</feature>
<reference evidence="7 8" key="1">
    <citation type="submission" date="2018-11" db="EMBL/GenBank/DDBJ databases">
        <title>Rufibacter latericius sp. nov., isolated from water in Baiyang Lake.</title>
        <authorList>
            <person name="Yang Y."/>
        </authorList>
    </citation>
    <scope>NUCLEOTIDE SEQUENCE [LARGE SCALE GENOMIC DNA]</scope>
    <source>
        <strain evidence="7 8">MCC P1</strain>
    </source>
</reference>
<accession>A0A3M9MTQ5</accession>
<proteinExistence type="inferred from homology"/>
<dbReference type="GO" id="GO:0045490">
    <property type="term" value="P:pectin catabolic process"/>
    <property type="evidence" value="ECO:0007669"/>
    <property type="project" value="UniProtKB-UniRule"/>
</dbReference>
<protein>
    <recommendedName>
        <fullName evidence="5">Pectinesterase</fullName>
        <ecNumber evidence="5">3.1.1.11</ecNumber>
    </recommendedName>
</protein>
<dbReference type="InterPro" id="IPR033131">
    <property type="entry name" value="Pectinesterase_Asp_AS"/>
</dbReference>
<evidence type="ECO:0000256" key="4">
    <source>
        <dbReference type="PROSITE-ProRule" id="PRU10040"/>
    </source>
</evidence>
<dbReference type="GO" id="GO:0030599">
    <property type="term" value="F:pectinesterase activity"/>
    <property type="evidence" value="ECO:0007669"/>
    <property type="project" value="UniProtKB-UniRule"/>
</dbReference>
<dbReference type="PANTHER" id="PTHR31321:SF57">
    <property type="entry name" value="PECTINESTERASE 53-RELATED"/>
    <property type="match status" value="1"/>
</dbReference>
<comment type="pathway">
    <text evidence="5">Glycan metabolism; pectin degradation; 2-dehydro-3-deoxy-D-gluconate from pectin: step 1/5.</text>
</comment>
<keyword evidence="2 5" id="KW-0378">Hydrolase</keyword>
<dbReference type="OrthoDB" id="9804686at2"/>
<feature type="active site" evidence="4">
    <location>
        <position position="173"/>
    </location>
</feature>
<dbReference type="AlphaFoldDB" id="A0A3M9MTQ5"/>
<keyword evidence="8" id="KW-1185">Reference proteome</keyword>
<dbReference type="EC" id="3.1.1.11" evidence="5"/>
<keyword evidence="3 5" id="KW-0063">Aspartyl esterase</keyword>
<dbReference type="InterPro" id="IPR011050">
    <property type="entry name" value="Pectin_lyase_fold/virulence"/>
</dbReference>
<evidence type="ECO:0000313" key="7">
    <source>
        <dbReference type="EMBL" id="RNI28283.1"/>
    </source>
</evidence>